<dbReference type="InterPro" id="IPR036950">
    <property type="entry name" value="PBP_transglycosylase"/>
</dbReference>
<evidence type="ECO:0000256" key="4">
    <source>
        <dbReference type="ARBA" id="ARBA00022670"/>
    </source>
</evidence>
<sequence>RITKGMRRKFLIGGLVLALIGGCFAFMVWSVAPLWNEAPIIPSTKILDREGGLLYELARTEEGRRSLVSLDELPESFLKAVVASEDKRFYQHQGIDGFALVRVLGGLVSHGRILGGASTLEQQIVKNLYFLGESRTVFQKVREMIAATYWSSTHTKDETLEAYVNTIFFGNQANGVEAASQTYFHKSAQDLTLAESAMLVGMIPLPSAADPSWHWHEAKERQRLVLDRMVLAGAITESERTEALATSIDVFRPRYDIRAPHFVFHVLEELTSRYPDLREGGYTVRTTLDPELQESASEAVMRQVVKLIPQNVTNGAAIALDPERGEILAYVGSRDFFNETIQGQVDMVSARRQPGSALKPFLYFQAFLQGFTPASIISDLPVRFETAEGKSYYPRNYGYKYSGPVSFRDALGSSLNIPAVKILDKVGLTSFVGLLARFGVRFPEPPDHYGLGLVLGGGETTLQDVAFAYARLALYGKSVEPVDVLEIRDRSGRVLESAQPQVHTPLFDDKKAEGAAWLVSDILSDKLARAKSFGEANLLDTGKRIAVKTGTTKDFRDNWAFGYTPNFVLGIWVGNADNSAMEGVSGITGAVPIWNEIMRHRFAGERTILWPTVSGLVQKNICTISGLLADEDCLKTRTETFLVGTEPTEPDDWYIRCRSHGIMKTFLKPPEEYAAWFVSTGYESAPSDCGREGETTDRSLVILSPLDGDLFERDTLLDLSGLKIPFMAGGNSQPFYRWKLNGHPFESHTPTFLWEPVPGTYTLELEGTDRSIRFRVQ</sequence>
<dbReference type="Gene3D" id="3.40.710.10">
    <property type="entry name" value="DD-peptidase/beta-lactamase superfamily"/>
    <property type="match status" value="1"/>
</dbReference>
<comment type="subcellular location">
    <subcellularLocation>
        <location evidence="1">Cell membrane</location>
    </subcellularLocation>
</comment>
<dbReference type="GO" id="GO:0008360">
    <property type="term" value="P:regulation of cell shape"/>
    <property type="evidence" value="ECO:0007669"/>
    <property type="project" value="UniProtKB-KW"/>
</dbReference>
<dbReference type="GO" id="GO:0008955">
    <property type="term" value="F:peptidoglycan glycosyltransferase activity"/>
    <property type="evidence" value="ECO:0007669"/>
    <property type="project" value="UniProtKB-EC"/>
</dbReference>
<evidence type="ECO:0000256" key="11">
    <source>
        <dbReference type="ARBA" id="ARBA00023268"/>
    </source>
</evidence>
<dbReference type="GO" id="GO:0005886">
    <property type="term" value="C:plasma membrane"/>
    <property type="evidence" value="ECO:0007669"/>
    <property type="project" value="UniProtKB-SubCell"/>
</dbReference>
<evidence type="ECO:0000256" key="10">
    <source>
        <dbReference type="ARBA" id="ARBA00023136"/>
    </source>
</evidence>
<keyword evidence="8" id="KW-0133">Cell shape</keyword>
<dbReference type="GO" id="GO:0009252">
    <property type="term" value="P:peptidoglycan biosynthetic process"/>
    <property type="evidence" value="ECO:0007669"/>
    <property type="project" value="UniProtKB-KW"/>
</dbReference>
<feature type="domain" description="Glycosyl transferase family 51" evidence="16">
    <location>
        <begin position="59"/>
        <end position="229"/>
    </location>
</feature>
<evidence type="ECO:0000256" key="8">
    <source>
        <dbReference type="ARBA" id="ARBA00022960"/>
    </source>
</evidence>
<evidence type="ECO:0000313" key="17">
    <source>
        <dbReference type="EMBL" id="KKW32661.1"/>
    </source>
</evidence>
<name>A0A0G1XP19_9BACT</name>
<evidence type="ECO:0000256" key="12">
    <source>
        <dbReference type="ARBA" id="ARBA00023316"/>
    </source>
</evidence>
<dbReference type="GO" id="GO:0006508">
    <property type="term" value="P:proteolysis"/>
    <property type="evidence" value="ECO:0007669"/>
    <property type="project" value="UniProtKB-KW"/>
</dbReference>
<keyword evidence="2" id="KW-1003">Cell membrane</keyword>
<reference evidence="17 18" key="1">
    <citation type="journal article" date="2015" name="Nature">
        <title>rRNA introns, odd ribosomes, and small enigmatic genomes across a large radiation of phyla.</title>
        <authorList>
            <person name="Brown C.T."/>
            <person name="Hug L.A."/>
            <person name="Thomas B.C."/>
            <person name="Sharon I."/>
            <person name="Castelle C.J."/>
            <person name="Singh A."/>
            <person name="Wilkins M.J."/>
            <person name="Williams K.H."/>
            <person name="Banfield J.F."/>
        </authorList>
    </citation>
    <scope>NUCLEOTIDE SEQUENCE [LARGE SCALE GENOMIC DNA]</scope>
</reference>
<accession>A0A0G1XP19</accession>
<dbReference type="InterPro" id="IPR050396">
    <property type="entry name" value="Glycosyltr_51/Transpeptidase"/>
</dbReference>
<keyword evidence="6" id="KW-0808">Transferase</keyword>
<dbReference type="GO" id="GO:0071555">
    <property type="term" value="P:cell wall organization"/>
    <property type="evidence" value="ECO:0007669"/>
    <property type="project" value="UniProtKB-KW"/>
</dbReference>
<evidence type="ECO:0000313" key="18">
    <source>
        <dbReference type="Proteomes" id="UP000034711"/>
    </source>
</evidence>
<gene>
    <name evidence="17" type="ORF">UY77_C0016G0003</name>
</gene>
<dbReference type="Proteomes" id="UP000034711">
    <property type="component" value="Unassembled WGS sequence"/>
</dbReference>
<comment type="caution">
    <text evidence="17">The sequence shown here is derived from an EMBL/GenBank/DDBJ whole genome shotgun (WGS) entry which is preliminary data.</text>
</comment>
<evidence type="ECO:0000256" key="2">
    <source>
        <dbReference type="ARBA" id="ARBA00022475"/>
    </source>
</evidence>
<evidence type="ECO:0000256" key="7">
    <source>
        <dbReference type="ARBA" id="ARBA00022801"/>
    </source>
</evidence>
<dbReference type="InterPro" id="IPR011815">
    <property type="entry name" value="PBP_1c"/>
</dbReference>
<keyword evidence="3" id="KW-0121">Carboxypeptidase</keyword>
<dbReference type="GO" id="GO:0008658">
    <property type="term" value="F:penicillin binding"/>
    <property type="evidence" value="ECO:0007669"/>
    <property type="project" value="InterPro"/>
</dbReference>
<keyword evidence="10" id="KW-0472">Membrane</keyword>
<keyword evidence="12" id="KW-0961">Cell wall biogenesis/degradation</keyword>
<evidence type="ECO:0000259" key="16">
    <source>
        <dbReference type="Pfam" id="PF00912"/>
    </source>
</evidence>
<dbReference type="Pfam" id="PF00912">
    <property type="entry name" value="Transgly"/>
    <property type="match status" value="1"/>
</dbReference>
<evidence type="ECO:0000256" key="14">
    <source>
        <dbReference type="ARBA" id="ARBA00049902"/>
    </source>
</evidence>
<dbReference type="EC" id="2.4.99.28" evidence="13"/>
<proteinExistence type="predicted"/>
<organism evidence="17 18">
    <name type="scientific">Candidatus Uhrbacteria bacterium GW2011_GWA2_53_10</name>
    <dbReference type="NCBI Taxonomy" id="1618980"/>
    <lineage>
        <taxon>Bacteria</taxon>
        <taxon>Candidatus Uhriibacteriota</taxon>
    </lineage>
</organism>
<dbReference type="PANTHER" id="PTHR32282:SF11">
    <property type="entry name" value="PENICILLIN-BINDING PROTEIN 1B"/>
    <property type="match status" value="1"/>
</dbReference>
<dbReference type="InterPro" id="IPR012338">
    <property type="entry name" value="Beta-lactam/transpept-like"/>
</dbReference>
<evidence type="ECO:0000259" key="15">
    <source>
        <dbReference type="Pfam" id="PF00905"/>
    </source>
</evidence>
<protein>
    <recommendedName>
        <fullName evidence="13">peptidoglycan glycosyltransferase</fullName>
        <ecNumber evidence="13">2.4.99.28</ecNumber>
    </recommendedName>
</protein>
<dbReference type="InterPro" id="IPR023346">
    <property type="entry name" value="Lysozyme-like_dom_sf"/>
</dbReference>
<evidence type="ECO:0000256" key="13">
    <source>
        <dbReference type="ARBA" id="ARBA00044770"/>
    </source>
</evidence>
<evidence type="ECO:0000256" key="3">
    <source>
        <dbReference type="ARBA" id="ARBA00022645"/>
    </source>
</evidence>
<evidence type="ECO:0000256" key="5">
    <source>
        <dbReference type="ARBA" id="ARBA00022676"/>
    </source>
</evidence>
<evidence type="ECO:0000256" key="1">
    <source>
        <dbReference type="ARBA" id="ARBA00004236"/>
    </source>
</evidence>
<dbReference type="PANTHER" id="PTHR32282">
    <property type="entry name" value="BINDING PROTEIN TRANSPEPTIDASE, PUTATIVE-RELATED"/>
    <property type="match status" value="1"/>
</dbReference>
<dbReference type="SUPFAM" id="SSF56601">
    <property type="entry name" value="beta-lactamase/transpeptidase-like"/>
    <property type="match status" value="1"/>
</dbReference>
<dbReference type="Pfam" id="PF00905">
    <property type="entry name" value="Transpeptidase"/>
    <property type="match status" value="1"/>
</dbReference>
<feature type="domain" description="Penicillin-binding protein transpeptidase" evidence="15">
    <location>
        <begin position="315"/>
        <end position="577"/>
    </location>
</feature>
<keyword evidence="5" id="KW-0328">Glycosyltransferase</keyword>
<evidence type="ECO:0000256" key="9">
    <source>
        <dbReference type="ARBA" id="ARBA00022984"/>
    </source>
</evidence>
<dbReference type="InterPro" id="IPR001264">
    <property type="entry name" value="Glyco_trans_51"/>
</dbReference>
<dbReference type="NCBIfam" id="TIGR02073">
    <property type="entry name" value="PBP_1c"/>
    <property type="match status" value="1"/>
</dbReference>
<keyword evidence="4" id="KW-0645">Protease</keyword>
<keyword evidence="7" id="KW-0378">Hydrolase</keyword>
<dbReference type="PATRIC" id="fig|1618980.3.peg.327"/>
<keyword evidence="11" id="KW-0511">Multifunctional enzyme</keyword>
<dbReference type="GO" id="GO:0004180">
    <property type="term" value="F:carboxypeptidase activity"/>
    <property type="evidence" value="ECO:0007669"/>
    <property type="project" value="UniProtKB-KW"/>
</dbReference>
<dbReference type="EMBL" id="LCRI01000016">
    <property type="protein sequence ID" value="KKW32661.1"/>
    <property type="molecule type" value="Genomic_DNA"/>
</dbReference>
<dbReference type="AlphaFoldDB" id="A0A0G1XP19"/>
<evidence type="ECO:0000256" key="6">
    <source>
        <dbReference type="ARBA" id="ARBA00022679"/>
    </source>
</evidence>
<keyword evidence="9" id="KW-0573">Peptidoglycan synthesis</keyword>
<feature type="non-terminal residue" evidence="17">
    <location>
        <position position="1"/>
    </location>
</feature>
<comment type="catalytic activity">
    <reaction evidence="14">
        <text>[GlcNAc-(1-&gt;4)-Mur2Ac(oyl-L-Ala-gamma-D-Glu-L-Lys-D-Ala-D-Ala)](n)-di-trans,octa-cis-undecaprenyl diphosphate + beta-D-GlcNAc-(1-&gt;4)-Mur2Ac(oyl-L-Ala-gamma-D-Glu-L-Lys-D-Ala-D-Ala)-di-trans,octa-cis-undecaprenyl diphosphate = [GlcNAc-(1-&gt;4)-Mur2Ac(oyl-L-Ala-gamma-D-Glu-L-Lys-D-Ala-D-Ala)](n+1)-di-trans,octa-cis-undecaprenyl diphosphate + di-trans,octa-cis-undecaprenyl diphosphate + H(+)</text>
        <dbReference type="Rhea" id="RHEA:23708"/>
        <dbReference type="Rhea" id="RHEA-COMP:9602"/>
        <dbReference type="Rhea" id="RHEA-COMP:9603"/>
        <dbReference type="ChEBI" id="CHEBI:15378"/>
        <dbReference type="ChEBI" id="CHEBI:58405"/>
        <dbReference type="ChEBI" id="CHEBI:60033"/>
        <dbReference type="ChEBI" id="CHEBI:78435"/>
        <dbReference type="EC" id="2.4.99.28"/>
    </reaction>
</comment>
<dbReference type="GO" id="GO:0030288">
    <property type="term" value="C:outer membrane-bounded periplasmic space"/>
    <property type="evidence" value="ECO:0007669"/>
    <property type="project" value="TreeGrafter"/>
</dbReference>
<dbReference type="InterPro" id="IPR001460">
    <property type="entry name" value="PCN-bd_Tpept"/>
</dbReference>
<dbReference type="SUPFAM" id="SSF53955">
    <property type="entry name" value="Lysozyme-like"/>
    <property type="match status" value="1"/>
</dbReference>
<dbReference type="Gene3D" id="1.10.3810.10">
    <property type="entry name" value="Biosynthetic peptidoglycan transglycosylase-like"/>
    <property type="match status" value="1"/>
</dbReference>